<dbReference type="InterPro" id="IPR002492">
    <property type="entry name" value="Transposase_Tc1-like"/>
</dbReference>
<evidence type="ECO:0000259" key="1">
    <source>
        <dbReference type="Pfam" id="PF01498"/>
    </source>
</evidence>
<evidence type="ECO:0000259" key="2">
    <source>
        <dbReference type="Pfam" id="PF13358"/>
    </source>
</evidence>
<gene>
    <name evidence="3" type="primary">Nfu_g_1_026078</name>
</gene>
<sequence length="366" mass="42091">WWFYANANKRLILGTPFLKPVTENGQIVFMLAAFIEAVETHTAAQEDAQEVVQLLQDGTSTPAAARRLHVSPSTISRTWRRIQETGGYSGRAGQGRRRSTTHQQDRYLLLCARRIRLSTARVLQNDLQRATGVNVSTQTIRNRLPEDGLRARRPVVGPVLTAQHRRARLAFAQEHQNWQVRHWRPVLSTDESRFTLSTCDRRERVWRRQGERYAACNVVQHDRFGGGNGALTAIRYGDEILEPFVRPYADAVGPGFLLMHDNAQPHVARVCRQYLEDEGIETIEWPSRSPDLNPIEHLWDIMFRSIRRRQVAPQTVQELRDALTQIWEEMPQDTICCLIRSPDVVKHAHKLVGATQDTEKQFELQK</sequence>
<reference evidence="3" key="1">
    <citation type="submission" date="2016-05" db="EMBL/GenBank/DDBJ databases">
        <authorList>
            <person name="Lavstsen T."/>
            <person name="Jespersen J.S."/>
        </authorList>
    </citation>
    <scope>NUCLEOTIDE SEQUENCE</scope>
    <source>
        <tissue evidence="3">Brain</tissue>
    </source>
</reference>
<evidence type="ECO:0008006" key="4">
    <source>
        <dbReference type="Google" id="ProtNLM"/>
    </source>
</evidence>
<dbReference type="GO" id="GO:0003677">
    <property type="term" value="F:DNA binding"/>
    <property type="evidence" value="ECO:0007669"/>
    <property type="project" value="InterPro"/>
</dbReference>
<proteinExistence type="predicted"/>
<dbReference type="Gene3D" id="3.30.420.10">
    <property type="entry name" value="Ribonuclease H-like superfamily/Ribonuclease H"/>
    <property type="match status" value="1"/>
</dbReference>
<dbReference type="GO" id="GO:0015074">
    <property type="term" value="P:DNA integration"/>
    <property type="evidence" value="ECO:0007669"/>
    <property type="project" value="InterPro"/>
</dbReference>
<dbReference type="PANTHER" id="PTHR23022:SF135">
    <property type="entry name" value="SI:DKEY-77F5.3"/>
    <property type="match status" value="1"/>
</dbReference>
<dbReference type="PANTHER" id="PTHR23022">
    <property type="entry name" value="TRANSPOSABLE ELEMENT-RELATED"/>
    <property type="match status" value="1"/>
</dbReference>
<dbReference type="InterPro" id="IPR047655">
    <property type="entry name" value="Transpos_IS630-like"/>
</dbReference>
<dbReference type="AlphaFoldDB" id="A0A1A8FS53"/>
<organism evidence="3">
    <name type="scientific">Nothobranchius korthausae</name>
    <dbReference type="NCBI Taxonomy" id="1143690"/>
    <lineage>
        <taxon>Eukaryota</taxon>
        <taxon>Metazoa</taxon>
        <taxon>Chordata</taxon>
        <taxon>Craniata</taxon>
        <taxon>Vertebrata</taxon>
        <taxon>Euteleostomi</taxon>
        <taxon>Actinopterygii</taxon>
        <taxon>Neopterygii</taxon>
        <taxon>Teleostei</taxon>
        <taxon>Neoteleostei</taxon>
        <taxon>Acanthomorphata</taxon>
        <taxon>Ovalentaria</taxon>
        <taxon>Atherinomorphae</taxon>
        <taxon>Cyprinodontiformes</taxon>
        <taxon>Nothobranchiidae</taxon>
        <taxon>Nothobranchius</taxon>
    </lineage>
</organism>
<name>A0A1A8FS53_9TELE</name>
<feature type="domain" description="Tc1-like transposase DDE" evidence="2">
    <location>
        <begin position="224"/>
        <end position="311"/>
    </location>
</feature>
<dbReference type="Pfam" id="PF13358">
    <property type="entry name" value="DDE_3"/>
    <property type="match status" value="1"/>
</dbReference>
<dbReference type="InterPro" id="IPR052338">
    <property type="entry name" value="Transposase_5"/>
</dbReference>
<dbReference type="Pfam" id="PF01498">
    <property type="entry name" value="HTH_Tnp_Tc3_2"/>
    <property type="match status" value="1"/>
</dbReference>
<evidence type="ECO:0000313" key="3">
    <source>
        <dbReference type="EMBL" id="SBQ62220.1"/>
    </source>
</evidence>
<dbReference type="InterPro" id="IPR036388">
    <property type="entry name" value="WH-like_DNA-bd_sf"/>
</dbReference>
<feature type="non-terminal residue" evidence="3">
    <location>
        <position position="1"/>
    </location>
</feature>
<dbReference type="InterPro" id="IPR038717">
    <property type="entry name" value="Tc1-like_DDE_dom"/>
</dbReference>
<dbReference type="EMBL" id="HAEB01015693">
    <property type="protein sequence ID" value="SBQ62220.1"/>
    <property type="molecule type" value="Transcribed_RNA"/>
</dbReference>
<protein>
    <recommendedName>
        <fullName evidence="4">Transposase Tc1-like domain-containing protein</fullName>
    </recommendedName>
</protein>
<dbReference type="InterPro" id="IPR036397">
    <property type="entry name" value="RNaseH_sf"/>
</dbReference>
<reference evidence="3" key="2">
    <citation type="submission" date="2016-06" db="EMBL/GenBank/DDBJ databases">
        <title>The genome of a short-lived fish provides insights into sex chromosome evolution and the genetic control of aging.</title>
        <authorList>
            <person name="Reichwald K."/>
            <person name="Felder M."/>
            <person name="Petzold A."/>
            <person name="Koch P."/>
            <person name="Groth M."/>
            <person name="Platzer M."/>
        </authorList>
    </citation>
    <scope>NUCLEOTIDE SEQUENCE</scope>
    <source>
        <tissue evidence="3">Brain</tissue>
    </source>
</reference>
<dbReference type="Pfam" id="PF13384">
    <property type="entry name" value="HTH_23"/>
    <property type="match status" value="1"/>
</dbReference>
<dbReference type="NCBIfam" id="NF033545">
    <property type="entry name" value="transpos_IS630"/>
    <property type="match status" value="1"/>
</dbReference>
<dbReference type="InterPro" id="IPR009057">
    <property type="entry name" value="Homeodomain-like_sf"/>
</dbReference>
<feature type="domain" description="Transposase Tc1-like" evidence="1">
    <location>
        <begin position="105"/>
        <end position="177"/>
    </location>
</feature>
<dbReference type="GO" id="GO:0006313">
    <property type="term" value="P:DNA transposition"/>
    <property type="evidence" value="ECO:0007669"/>
    <property type="project" value="InterPro"/>
</dbReference>
<dbReference type="SUPFAM" id="SSF46689">
    <property type="entry name" value="Homeodomain-like"/>
    <property type="match status" value="1"/>
</dbReference>
<dbReference type="Gene3D" id="1.10.10.10">
    <property type="entry name" value="Winged helix-like DNA-binding domain superfamily/Winged helix DNA-binding domain"/>
    <property type="match status" value="1"/>
</dbReference>
<accession>A0A1A8FS53</accession>